<feature type="domain" description="Tc1-like transposase DDE" evidence="1">
    <location>
        <begin position="114"/>
        <end position="255"/>
    </location>
</feature>
<dbReference type="Gene3D" id="3.30.420.10">
    <property type="entry name" value="Ribonuclease H-like superfamily/Ribonuclease H"/>
    <property type="match status" value="1"/>
</dbReference>
<dbReference type="EMBL" id="JAMKFB020000323">
    <property type="protein sequence ID" value="KAL0149745.1"/>
    <property type="molecule type" value="Genomic_DNA"/>
</dbReference>
<keyword evidence="3" id="KW-1185">Reference proteome</keyword>
<dbReference type="PANTHER" id="PTHR23022:SF135">
    <property type="entry name" value="SI:DKEY-77F5.3"/>
    <property type="match status" value="1"/>
</dbReference>
<protein>
    <recommendedName>
        <fullName evidence="1">Tc1-like transposase DDE domain-containing protein</fullName>
    </recommendedName>
</protein>
<name>A0ABD0ML95_CIRMR</name>
<organism evidence="2 3">
    <name type="scientific">Cirrhinus mrigala</name>
    <name type="common">Mrigala</name>
    <dbReference type="NCBI Taxonomy" id="683832"/>
    <lineage>
        <taxon>Eukaryota</taxon>
        <taxon>Metazoa</taxon>
        <taxon>Chordata</taxon>
        <taxon>Craniata</taxon>
        <taxon>Vertebrata</taxon>
        <taxon>Euteleostomi</taxon>
        <taxon>Actinopterygii</taxon>
        <taxon>Neopterygii</taxon>
        <taxon>Teleostei</taxon>
        <taxon>Ostariophysi</taxon>
        <taxon>Cypriniformes</taxon>
        <taxon>Cyprinidae</taxon>
        <taxon>Labeoninae</taxon>
        <taxon>Labeonini</taxon>
        <taxon>Cirrhinus</taxon>
    </lineage>
</organism>
<comment type="caution">
    <text evidence="2">The sequence shown here is derived from an EMBL/GenBank/DDBJ whole genome shotgun (WGS) entry which is preliminary data.</text>
</comment>
<gene>
    <name evidence="2" type="ORF">M9458_054935</name>
</gene>
<dbReference type="SUPFAM" id="SSF46689">
    <property type="entry name" value="Homeodomain-like"/>
    <property type="match status" value="1"/>
</dbReference>
<dbReference type="Proteomes" id="UP001529510">
    <property type="component" value="Unassembled WGS sequence"/>
</dbReference>
<dbReference type="InterPro" id="IPR036397">
    <property type="entry name" value="RNaseH_sf"/>
</dbReference>
<dbReference type="InterPro" id="IPR052338">
    <property type="entry name" value="Transposase_5"/>
</dbReference>
<evidence type="ECO:0000259" key="1">
    <source>
        <dbReference type="Pfam" id="PF13358"/>
    </source>
</evidence>
<dbReference type="InterPro" id="IPR009057">
    <property type="entry name" value="Homeodomain-like_sf"/>
</dbReference>
<accession>A0ABD0ML95</accession>
<dbReference type="PANTHER" id="PTHR23022">
    <property type="entry name" value="TRANSPOSABLE ELEMENT-RELATED"/>
    <property type="match status" value="1"/>
</dbReference>
<reference evidence="2 3" key="1">
    <citation type="submission" date="2024-05" db="EMBL/GenBank/DDBJ databases">
        <title>Genome sequencing and assembly of Indian major carp, Cirrhinus mrigala (Hamilton, 1822).</title>
        <authorList>
            <person name="Mohindra V."/>
            <person name="Chowdhury L.M."/>
            <person name="Lal K."/>
            <person name="Jena J.K."/>
        </authorList>
    </citation>
    <scope>NUCLEOTIDE SEQUENCE [LARGE SCALE GENOMIC DNA]</scope>
    <source>
        <strain evidence="2">CM1030</strain>
        <tissue evidence="2">Blood</tissue>
    </source>
</reference>
<dbReference type="AlphaFoldDB" id="A0ABD0ML95"/>
<evidence type="ECO:0000313" key="2">
    <source>
        <dbReference type="EMBL" id="KAL0149745.1"/>
    </source>
</evidence>
<evidence type="ECO:0000313" key="3">
    <source>
        <dbReference type="Proteomes" id="UP001529510"/>
    </source>
</evidence>
<sequence length="290" mass="33831">MSTRAVAYELNVHFSTISRLQRRFREFGSTSNRPHNCRARVTTPAQDLHIQHLHLQDRLRPATRTAAATIGLHNQRISAQTVRNRLREAHLHARRPHRGLDLTAVRHRNRLEGVLFTDESRFSPYRADGRQRVWRRVGERFADVSVVDRVAHGGGGVMVWAGVCYGQRTQLHFIDGILNAQRYRDEILRPIVVPFIHDHHLMLQHDNARHHVARICTQFLEAENIPVLAWPAYSPDMLPIEHVWDDLDRRIRQRVPVPANIQQLRTAIEEEWTNIPQATINNLIKSMRRR</sequence>
<proteinExistence type="predicted"/>
<dbReference type="InterPro" id="IPR038717">
    <property type="entry name" value="Tc1-like_DDE_dom"/>
</dbReference>
<dbReference type="Pfam" id="PF13358">
    <property type="entry name" value="DDE_3"/>
    <property type="match status" value="1"/>
</dbReference>